<name>A0A136IUY0_9PEZI</name>
<evidence type="ECO:0000313" key="3">
    <source>
        <dbReference type="Proteomes" id="UP000070501"/>
    </source>
</evidence>
<gene>
    <name evidence="2" type="ORF">Micbo1qcDRAFT_166160</name>
</gene>
<feature type="compositionally biased region" description="Polar residues" evidence="1">
    <location>
        <begin position="65"/>
        <end position="106"/>
    </location>
</feature>
<sequence>MRDLGATAVTLGSSRAARTSLSASSHDEPSEPPSAMDNPPQYEEAERQFQQQQLLQQQQEEAARSSSPRGDTSASTQSFNLPGTSQGPPEQQVQLHGQMQPYQRVL</sequence>
<reference evidence="3" key="1">
    <citation type="submission" date="2016-02" db="EMBL/GenBank/DDBJ databases">
        <title>Draft genome sequence of Microdochium bolleyi, a fungal endophyte of beachgrass.</title>
        <authorList>
            <consortium name="DOE Joint Genome Institute"/>
            <person name="David A.S."/>
            <person name="May G."/>
            <person name="Haridas S."/>
            <person name="Lim J."/>
            <person name="Wang M."/>
            <person name="Labutti K."/>
            <person name="Lipzen A."/>
            <person name="Barry K."/>
            <person name="Grigoriev I.V."/>
        </authorList>
    </citation>
    <scope>NUCLEOTIDE SEQUENCE [LARGE SCALE GENOMIC DNA]</scope>
    <source>
        <strain evidence="3">J235TASD1</strain>
    </source>
</reference>
<dbReference type="InParanoid" id="A0A136IUY0"/>
<dbReference type="Proteomes" id="UP000070501">
    <property type="component" value="Unassembled WGS sequence"/>
</dbReference>
<dbReference type="EMBL" id="KQ964257">
    <property type="protein sequence ID" value="KXJ88711.1"/>
    <property type="molecule type" value="Genomic_DNA"/>
</dbReference>
<feature type="region of interest" description="Disordered" evidence="1">
    <location>
        <begin position="1"/>
        <end position="106"/>
    </location>
</feature>
<dbReference type="AlphaFoldDB" id="A0A136IUY0"/>
<protein>
    <submittedName>
        <fullName evidence="2">Uncharacterized protein</fullName>
    </submittedName>
</protein>
<organism evidence="2 3">
    <name type="scientific">Microdochium bolleyi</name>
    <dbReference type="NCBI Taxonomy" id="196109"/>
    <lineage>
        <taxon>Eukaryota</taxon>
        <taxon>Fungi</taxon>
        <taxon>Dikarya</taxon>
        <taxon>Ascomycota</taxon>
        <taxon>Pezizomycotina</taxon>
        <taxon>Sordariomycetes</taxon>
        <taxon>Xylariomycetidae</taxon>
        <taxon>Xylariales</taxon>
        <taxon>Microdochiaceae</taxon>
        <taxon>Microdochium</taxon>
    </lineage>
</organism>
<evidence type="ECO:0000313" key="2">
    <source>
        <dbReference type="EMBL" id="KXJ88711.1"/>
    </source>
</evidence>
<keyword evidence="3" id="KW-1185">Reference proteome</keyword>
<feature type="non-terminal residue" evidence="2">
    <location>
        <position position="106"/>
    </location>
</feature>
<feature type="compositionally biased region" description="Low complexity" evidence="1">
    <location>
        <begin position="13"/>
        <end position="24"/>
    </location>
</feature>
<proteinExistence type="predicted"/>
<evidence type="ECO:0000256" key="1">
    <source>
        <dbReference type="SAM" id="MobiDB-lite"/>
    </source>
</evidence>
<feature type="compositionally biased region" description="Low complexity" evidence="1">
    <location>
        <begin position="48"/>
        <end position="60"/>
    </location>
</feature>
<accession>A0A136IUY0</accession>